<comment type="caution">
    <text evidence="1">The sequence shown here is derived from an EMBL/GenBank/DDBJ whole genome shotgun (WGS) entry which is preliminary data.</text>
</comment>
<reference evidence="1 2" key="1">
    <citation type="submission" date="2021-07" db="EMBL/GenBank/DDBJ databases">
        <authorList>
            <person name="Palmer J.M."/>
        </authorList>
    </citation>
    <scope>NUCLEOTIDE SEQUENCE [LARGE SCALE GENOMIC DNA]</scope>
    <source>
        <strain evidence="1 2">AT_MEX2019</strain>
        <tissue evidence="1">Muscle</tissue>
    </source>
</reference>
<keyword evidence="2" id="KW-1185">Reference proteome</keyword>
<sequence length="94" mass="10485">MGCIDEEDAELRFPFFSCAETLEDETQEEFISTFSGLQRFQQASSADSLRVTKFSVRKPNEKRCVPQPGAPTSLPLITLCSCIMTAPLEHSSHN</sequence>
<accession>A0ABU7AQ49</accession>
<dbReference type="EMBL" id="JAHUTI010021584">
    <property type="protein sequence ID" value="MED6239550.1"/>
    <property type="molecule type" value="Genomic_DNA"/>
</dbReference>
<proteinExistence type="predicted"/>
<name>A0ABU7AQ49_9TELE</name>
<evidence type="ECO:0000313" key="2">
    <source>
        <dbReference type="Proteomes" id="UP001345963"/>
    </source>
</evidence>
<organism evidence="1 2">
    <name type="scientific">Ataeniobius toweri</name>
    <dbReference type="NCBI Taxonomy" id="208326"/>
    <lineage>
        <taxon>Eukaryota</taxon>
        <taxon>Metazoa</taxon>
        <taxon>Chordata</taxon>
        <taxon>Craniata</taxon>
        <taxon>Vertebrata</taxon>
        <taxon>Euteleostomi</taxon>
        <taxon>Actinopterygii</taxon>
        <taxon>Neopterygii</taxon>
        <taxon>Teleostei</taxon>
        <taxon>Neoteleostei</taxon>
        <taxon>Acanthomorphata</taxon>
        <taxon>Ovalentaria</taxon>
        <taxon>Atherinomorphae</taxon>
        <taxon>Cyprinodontiformes</taxon>
        <taxon>Goodeidae</taxon>
        <taxon>Ataeniobius</taxon>
    </lineage>
</organism>
<protein>
    <submittedName>
        <fullName evidence="1">Uncharacterized protein</fullName>
    </submittedName>
</protein>
<gene>
    <name evidence="1" type="ORF">ATANTOWER_007817</name>
</gene>
<evidence type="ECO:0000313" key="1">
    <source>
        <dbReference type="EMBL" id="MED6239550.1"/>
    </source>
</evidence>
<dbReference type="Proteomes" id="UP001345963">
    <property type="component" value="Unassembled WGS sequence"/>
</dbReference>